<evidence type="ECO:0000313" key="16">
    <source>
        <dbReference type="VGNC" id="VGNC:20626"/>
    </source>
</evidence>
<name>F7B8M8_HORSE</name>
<gene>
    <name evidence="14 16" type="primary">NDUFA6</name>
</gene>
<evidence type="ECO:0000256" key="7">
    <source>
        <dbReference type="ARBA" id="ARBA00022792"/>
    </source>
</evidence>
<keyword evidence="15" id="KW-1185">Reference proteome</keyword>
<dbReference type="GO" id="GO:0005743">
    <property type="term" value="C:mitochondrial inner membrane"/>
    <property type="evidence" value="ECO:0007669"/>
    <property type="project" value="UniProtKB-SubCell"/>
</dbReference>
<evidence type="ECO:0000256" key="13">
    <source>
        <dbReference type="ARBA" id="ARBA00046116"/>
    </source>
</evidence>
<comment type="function">
    <text evidence="13">Accessory subunit of the mitochondrial membrane respiratory chain NADH dehydrogenase (Complex I), that is believed to be not involved in catalysis. Required for proper complex I assembly. Complex I functions in the transfer of electrons from NADH to the respiratory chain. The immediate electron acceptor for the enzyme is believed to be ubiquinone.</text>
</comment>
<dbReference type="GeneTree" id="ENSGT00390000018898"/>
<keyword evidence="8" id="KW-0249">Electron transport</keyword>
<dbReference type="Bgee" id="ENSECAG00000022520">
    <property type="expression patterns" value="Expressed in gluteus medius and 23 other cell types or tissues"/>
</dbReference>
<dbReference type="PIRSF" id="PIRSF006643">
    <property type="entry name" value="NDUA6"/>
    <property type="match status" value="1"/>
</dbReference>
<comment type="subunit">
    <text evidence="3">Mammalian complex I is composed of 45 different subunits.</text>
</comment>
<proteinExistence type="inferred from homology"/>
<dbReference type="InterPro" id="IPR016488">
    <property type="entry name" value="NADH_Ub_cplx-1_asu_su-6"/>
</dbReference>
<accession>F7B8M8</accession>
<evidence type="ECO:0000256" key="8">
    <source>
        <dbReference type="ARBA" id="ARBA00022982"/>
    </source>
</evidence>
<comment type="subcellular location">
    <subcellularLocation>
        <location evidence="1">Mitochondrion inner membrane</location>
        <topology evidence="1">Peripheral membrane protein</topology>
        <orientation evidence="1">Matrix side</orientation>
    </subcellularLocation>
</comment>
<evidence type="ECO:0000256" key="10">
    <source>
        <dbReference type="ARBA" id="ARBA00023136"/>
    </source>
</evidence>
<dbReference type="InParanoid" id="F7B8M8"/>
<evidence type="ECO:0000256" key="4">
    <source>
        <dbReference type="ARBA" id="ARBA00016386"/>
    </source>
</evidence>
<dbReference type="InterPro" id="IPR045299">
    <property type="entry name" value="Complex1_LYR_NDUFA6_LYRM6"/>
</dbReference>
<keyword evidence="5" id="KW-0813">Transport</keyword>
<keyword evidence="6" id="KW-0679">Respiratory chain</keyword>
<evidence type="ECO:0000256" key="12">
    <source>
        <dbReference type="ARBA" id="ARBA00032352"/>
    </source>
</evidence>
<dbReference type="PaxDb" id="9796-ENSECAP00000019918"/>
<evidence type="ECO:0000256" key="1">
    <source>
        <dbReference type="ARBA" id="ARBA00004443"/>
    </source>
</evidence>
<dbReference type="FunCoup" id="F7B8M8">
    <property type="interactions" value="1952"/>
</dbReference>
<evidence type="ECO:0000256" key="2">
    <source>
        <dbReference type="ARBA" id="ARBA00009508"/>
    </source>
</evidence>
<evidence type="ECO:0000256" key="11">
    <source>
        <dbReference type="ARBA" id="ARBA00030213"/>
    </source>
</evidence>
<reference evidence="14 15" key="1">
    <citation type="journal article" date="2009" name="Science">
        <title>Genome sequence, comparative analysis, and population genetics of the domestic horse.</title>
        <authorList>
            <consortium name="Broad Institute Genome Sequencing Platform"/>
            <consortium name="Broad Institute Whole Genome Assembly Team"/>
            <person name="Wade C.M."/>
            <person name="Giulotto E."/>
            <person name="Sigurdsson S."/>
            <person name="Zoli M."/>
            <person name="Gnerre S."/>
            <person name="Imsland F."/>
            <person name="Lear T.L."/>
            <person name="Adelson D.L."/>
            <person name="Bailey E."/>
            <person name="Bellone R.R."/>
            <person name="Bloecker H."/>
            <person name="Distl O."/>
            <person name="Edgar R.C."/>
            <person name="Garber M."/>
            <person name="Leeb T."/>
            <person name="Mauceli E."/>
            <person name="MacLeod J.N."/>
            <person name="Penedo M.C.T."/>
            <person name="Raison J.M."/>
            <person name="Sharpe T."/>
            <person name="Vogel J."/>
            <person name="Andersson L."/>
            <person name="Antczak D.F."/>
            <person name="Biagi T."/>
            <person name="Binns M.M."/>
            <person name="Chowdhary B.P."/>
            <person name="Coleman S.J."/>
            <person name="Della Valle G."/>
            <person name="Fryc S."/>
            <person name="Guerin G."/>
            <person name="Hasegawa T."/>
            <person name="Hill E.W."/>
            <person name="Jurka J."/>
            <person name="Kiialainen A."/>
            <person name="Lindgren G."/>
            <person name="Liu J."/>
            <person name="Magnani E."/>
            <person name="Mickelson J.R."/>
            <person name="Murray J."/>
            <person name="Nergadze S.G."/>
            <person name="Onofrio R."/>
            <person name="Pedroni S."/>
            <person name="Piras M.F."/>
            <person name="Raudsepp T."/>
            <person name="Rocchi M."/>
            <person name="Roeed K.H."/>
            <person name="Ryder O.A."/>
            <person name="Searle S."/>
            <person name="Skow L."/>
            <person name="Swinburne J.E."/>
            <person name="Syvaenen A.C."/>
            <person name="Tozaki T."/>
            <person name="Valberg S.J."/>
            <person name="Vaudin M."/>
            <person name="White J.R."/>
            <person name="Zody M.C."/>
            <person name="Lander E.S."/>
            <person name="Lindblad-Toh K."/>
        </authorList>
    </citation>
    <scope>NUCLEOTIDE SEQUENCE [LARGE SCALE GENOMIC DNA]</scope>
    <source>
        <strain evidence="14 15">Thoroughbred</strain>
    </source>
</reference>
<dbReference type="PANTHER" id="PTHR12964:SF0">
    <property type="entry name" value="NADH DEHYDROGENASE [UBIQUINONE] 1 ALPHA SUBCOMPLEX SUBUNIT 6"/>
    <property type="match status" value="1"/>
</dbReference>
<dbReference type="PANTHER" id="PTHR12964">
    <property type="entry name" value="NADH-UBIQUINONE OXIDOREDUCTASE B14 SUBUNIT"/>
    <property type="match status" value="1"/>
</dbReference>
<reference evidence="14" key="3">
    <citation type="submission" date="2025-09" db="UniProtKB">
        <authorList>
            <consortium name="Ensembl"/>
        </authorList>
    </citation>
    <scope>IDENTIFICATION</scope>
    <source>
        <strain evidence="14">Thoroughbred</strain>
    </source>
</reference>
<dbReference type="GO" id="GO:0045271">
    <property type="term" value="C:respiratory chain complex I"/>
    <property type="evidence" value="ECO:0007669"/>
    <property type="project" value="InterPro"/>
</dbReference>
<comment type="similarity">
    <text evidence="2">Belongs to the complex I LYR family.</text>
</comment>
<keyword evidence="7" id="KW-0999">Mitochondrion inner membrane</keyword>
<protein>
    <recommendedName>
        <fullName evidence="4">NADH dehydrogenase [ubiquinone] 1 alpha subcomplex subunit 6</fullName>
    </recommendedName>
    <alternativeName>
        <fullName evidence="11">Complex I-B14</fullName>
    </alternativeName>
    <alternativeName>
        <fullName evidence="12">NADH-ubiquinone oxidoreductase B14 subunit</fullName>
    </alternativeName>
</protein>
<evidence type="ECO:0000256" key="6">
    <source>
        <dbReference type="ARBA" id="ARBA00022660"/>
    </source>
</evidence>
<keyword evidence="9" id="KW-0496">Mitochondrion</keyword>
<organism evidence="14 15">
    <name type="scientific">Equus caballus</name>
    <name type="common">Horse</name>
    <dbReference type="NCBI Taxonomy" id="9796"/>
    <lineage>
        <taxon>Eukaryota</taxon>
        <taxon>Metazoa</taxon>
        <taxon>Chordata</taxon>
        <taxon>Craniata</taxon>
        <taxon>Vertebrata</taxon>
        <taxon>Euteleostomi</taxon>
        <taxon>Mammalia</taxon>
        <taxon>Eutheria</taxon>
        <taxon>Laurasiatheria</taxon>
        <taxon>Perissodactyla</taxon>
        <taxon>Equidae</taxon>
        <taxon>Equus</taxon>
    </lineage>
</organism>
<evidence type="ECO:0000256" key="9">
    <source>
        <dbReference type="ARBA" id="ARBA00023128"/>
    </source>
</evidence>
<reference evidence="14" key="2">
    <citation type="submission" date="2025-08" db="UniProtKB">
        <authorList>
            <consortium name="Ensembl"/>
        </authorList>
    </citation>
    <scope>IDENTIFICATION</scope>
    <source>
        <strain evidence="14">Thoroughbred</strain>
    </source>
</reference>
<evidence type="ECO:0000313" key="14">
    <source>
        <dbReference type="Ensembl" id="ENSECAP00000019918.4"/>
    </source>
</evidence>
<dbReference type="STRING" id="9796.ENSECAP00000019918"/>
<dbReference type="VGNC" id="VGNC:20626">
    <property type="gene designation" value="NDUFA6"/>
</dbReference>
<evidence type="ECO:0000256" key="5">
    <source>
        <dbReference type="ARBA" id="ARBA00022448"/>
    </source>
</evidence>
<evidence type="ECO:0000313" key="15">
    <source>
        <dbReference type="Proteomes" id="UP000002281"/>
    </source>
</evidence>
<dbReference type="HOGENOM" id="CLU_111660_3_0_1"/>
<dbReference type="Ensembl" id="ENSECAT00000024004.4">
    <property type="protein sequence ID" value="ENSECAP00000019918.4"/>
    <property type="gene ID" value="ENSECAG00000022520.4"/>
</dbReference>
<dbReference type="CDD" id="cd20266">
    <property type="entry name" value="Complex1_LYR_NDUFA6_LYRM6"/>
    <property type="match status" value="1"/>
</dbReference>
<sequence length="143" mass="16725">MAASGLSRAAAAAGTSVKPIFSRDMNEAKRRVRELYRAWYREVPNTDEKTEPHELVSCHTVMHLFQLDISVKQGRDKVREMFMKNAHVMDPRVVDLLVIKGKMELEETIKVWKQRTHIMRFFHETEAPRPKDFLSKFYVGHDP</sequence>
<dbReference type="Proteomes" id="UP000002281">
    <property type="component" value="Chromosome 28"/>
</dbReference>
<keyword evidence="10" id="KW-0472">Membrane</keyword>
<dbReference type="AlphaFoldDB" id="F7B8M8"/>
<evidence type="ECO:0000256" key="3">
    <source>
        <dbReference type="ARBA" id="ARBA00011790"/>
    </source>
</evidence>